<dbReference type="GO" id="GO:0046872">
    <property type="term" value="F:metal ion binding"/>
    <property type="evidence" value="ECO:0007669"/>
    <property type="project" value="UniProtKB-KW"/>
</dbReference>
<proteinExistence type="predicted"/>
<evidence type="ECO:0000259" key="3">
    <source>
        <dbReference type="Pfam" id="PF13649"/>
    </source>
</evidence>
<keyword evidence="2" id="KW-0949">S-adenosyl-L-methionine</keyword>
<evidence type="ECO:0000313" key="6">
    <source>
        <dbReference type="Proteomes" id="UP000660611"/>
    </source>
</evidence>
<organism evidence="5 6">
    <name type="scientific">Dactylosporangium siamense</name>
    <dbReference type="NCBI Taxonomy" id="685454"/>
    <lineage>
        <taxon>Bacteria</taxon>
        <taxon>Bacillati</taxon>
        <taxon>Actinomycetota</taxon>
        <taxon>Actinomycetes</taxon>
        <taxon>Micromonosporales</taxon>
        <taxon>Micromonosporaceae</taxon>
        <taxon>Dactylosporangium</taxon>
    </lineage>
</organism>
<dbReference type="InterPro" id="IPR048647">
    <property type="entry name" value="RlmA_N"/>
</dbReference>
<evidence type="ECO:0000256" key="2">
    <source>
        <dbReference type="PIRSR" id="PIRSR018249-2"/>
    </source>
</evidence>
<feature type="binding site" evidence="1">
    <location>
        <position position="14"/>
    </location>
    <ligand>
        <name>Zn(2+)</name>
        <dbReference type="ChEBI" id="CHEBI:29105"/>
    </ligand>
</feature>
<accession>A0A919UC81</accession>
<comment type="caution">
    <text evidence="5">The sequence shown here is derived from an EMBL/GenBank/DDBJ whole genome shotgun (WGS) entry which is preliminary data.</text>
</comment>
<feature type="binding site" evidence="1">
    <location>
        <position position="27"/>
    </location>
    <ligand>
        <name>Zn(2+)</name>
        <dbReference type="ChEBI" id="CHEBI:29105"/>
    </ligand>
</feature>
<reference evidence="5" key="1">
    <citation type="submission" date="2021-01" db="EMBL/GenBank/DDBJ databases">
        <title>Whole genome shotgun sequence of Dactylosporangium siamense NBRC 106093.</title>
        <authorList>
            <person name="Komaki H."/>
            <person name="Tamura T."/>
        </authorList>
    </citation>
    <scope>NUCLEOTIDE SEQUENCE</scope>
    <source>
        <strain evidence="5">NBRC 106093</strain>
    </source>
</reference>
<feature type="binding site" evidence="2">
    <location>
        <begin position="97"/>
        <end position="98"/>
    </location>
    <ligand>
        <name>S-adenosyl-L-methionine</name>
        <dbReference type="ChEBI" id="CHEBI:59789"/>
    </ligand>
</feature>
<dbReference type="GO" id="GO:0008168">
    <property type="term" value="F:methyltransferase activity"/>
    <property type="evidence" value="ECO:0007669"/>
    <property type="project" value="InterPro"/>
</dbReference>
<dbReference type="EMBL" id="BONQ01000069">
    <property type="protein sequence ID" value="GIG46345.1"/>
    <property type="molecule type" value="Genomic_DNA"/>
</dbReference>
<dbReference type="InterPro" id="IPR041698">
    <property type="entry name" value="Methyltransf_25"/>
</dbReference>
<evidence type="ECO:0000259" key="4">
    <source>
        <dbReference type="Pfam" id="PF21302"/>
    </source>
</evidence>
<dbReference type="InterPro" id="IPR029063">
    <property type="entry name" value="SAM-dependent_MTases_sf"/>
</dbReference>
<dbReference type="AlphaFoldDB" id="A0A919UC81"/>
<keyword evidence="1" id="KW-0862">Zinc</keyword>
<feature type="domain" description="Methyltransferase" evidence="3">
    <location>
        <begin position="90"/>
        <end position="172"/>
    </location>
</feature>
<feature type="binding site" evidence="2">
    <location>
        <position position="183"/>
    </location>
    <ligand>
        <name>S-adenosyl-L-methionine</name>
        <dbReference type="ChEBI" id="CHEBI:59789"/>
    </ligand>
</feature>
<feature type="binding site" evidence="1">
    <location>
        <position position="31"/>
    </location>
    <ligand>
        <name>Zn(2+)</name>
        <dbReference type="ChEBI" id="CHEBI:29105"/>
    </ligand>
</feature>
<dbReference type="Gene3D" id="3.40.50.150">
    <property type="entry name" value="Vaccinia Virus protein VP39"/>
    <property type="match status" value="1"/>
</dbReference>
<name>A0A919UC81_9ACTN</name>
<dbReference type="RefSeq" id="WP_203848116.1">
    <property type="nucleotide sequence ID" value="NZ_BAAAVW010000013.1"/>
</dbReference>
<dbReference type="InterPro" id="IPR016718">
    <property type="entry name" value="rRNA_m1G-MeTrfase_A_prd"/>
</dbReference>
<evidence type="ECO:0000256" key="1">
    <source>
        <dbReference type="PIRSR" id="PIRSR018249-1"/>
    </source>
</evidence>
<gene>
    <name evidence="5" type="ORF">Dsi01nite_043860</name>
</gene>
<dbReference type="Proteomes" id="UP000660611">
    <property type="component" value="Unassembled WGS sequence"/>
</dbReference>
<dbReference type="CDD" id="cd02440">
    <property type="entry name" value="AdoMet_MTases"/>
    <property type="match status" value="1"/>
</dbReference>
<dbReference type="SUPFAM" id="SSF53335">
    <property type="entry name" value="S-adenosyl-L-methionine-dependent methyltransferases"/>
    <property type="match status" value="1"/>
</dbReference>
<feature type="binding site" evidence="2">
    <location>
        <position position="70"/>
    </location>
    <ligand>
        <name>S-adenosyl-L-methionine</name>
        <dbReference type="ChEBI" id="CHEBI:59789"/>
    </ligand>
</feature>
<feature type="binding site" evidence="1">
    <location>
        <position position="11"/>
    </location>
    <ligand>
        <name>Zn(2+)</name>
        <dbReference type="ChEBI" id="CHEBI:29105"/>
    </ligand>
</feature>
<dbReference type="Pfam" id="PF21302">
    <property type="entry name" value="Zn_ribbon_RlmA"/>
    <property type="match status" value="1"/>
</dbReference>
<dbReference type="Pfam" id="PF13649">
    <property type="entry name" value="Methyltransf_25"/>
    <property type="match status" value="1"/>
</dbReference>
<keyword evidence="1" id="KW-0479">Metal-binding</keyword>
<feature type="domain" description="23S rRNA (guanine(745)-N(1))-methyltransferase N-terminal" evidence="4">
    <location>
        <begin position="10"/>
        <end position="43"/>
    </location>
</feature>
<keyword evidence="5" id="KW-0830">Ubiquinone</keyword>
<keyword evidence="6" id="KW-1185">Reference proteome</keyword>
<dbReference type="PIRSF" id="PIRSF018249">
    <property type="entry name" value="MyrA_prd"/>
    <property type="match status" value="1"/>
</dbReference>
<sequence>MHASVITHLRCPVCAGPLTAADRALRCAAGHSFDVARQGYVDLTAGRTVHAGDSADMVAARESLLDAGHFDLVSDAVAKAAGGVRGAGLILEVGAGTGRYLSRALGPDRVGLAVDVSKPALRRAARIDPRVGAVRADVWQGLPVRDATADVILDIFAPRSGAEFARVLRPDGALVVVTPAPGHLAELVAALGMVGVDPAKPERLAAGLRPWFTPQETVPLRAELRLDRAAAAALVGMGPSAWHTDPAKVTATLAAMPEPITATLEVQLSTWSLR</sequence>
<evidence type="ECO:0000313" key="5">
    <source>
        <dbReference type="EMBL" id="GIG46345.1"/>
    </source>
</evidence>
<protein>
    <submittedName>
        <fullName evidence="5">Ubiquinone biosynthesis protein</fullName>
    </submittedName>
</protein>